<gene>
    <name evidence="2" type="ORF">K1Y72_22000</name>
</gene>
<keyword evidence="3" id="KW-1185">Reference proteome</keyword>
<evidence type="ECO:0000313" key="3">
    <source>
        <dbReference type="Proteomes" id="UP000774570"/>
    </source>
</evidence>
<feature type="signal peptide" evidence="1">
    <location>
        <begin position="1"/>
        <end position="19"/>
    </location>
</feature>
<dbReference type="Proteomes" id="UP000774570">
    <property type="component" value="Unassembled WGS sequence"/>
</dbReference>
<feature type="chain" id="PRO_5045679109" evidence="1">
    <location>
        <begin position="20"/>
        <end position="131"/>
    </location>
</feature>
<name>A0ABS7FXD2_9ACTN</name>
<comment type="caution">
    <text evidence="2">The sequence shown here is derived from an EMBL/GenBank/DDBJ whole genome shotgun (WGS) entry which is preliminary data.</text>
</comment>
<evidence type="ECO:0000256" key="1">
    <source>
        <dbReference type="SAM" id="SignalP"/>
    </source>
</evidence>
<reference evidence="2 3" key="1">
    <citation type="submission" date="2021-07" db="EMBL/GenBank/DDBJ databases">
        <title>Actinomadura sp. PM05-2 isolated from lichen.</title>
        <authorList>
            <person name="Somphong A."/>
            <person name="Phongsopitanun W."/>
            <person name="Tanasupawat S."/>
            <person name="Peongsungnone V."/>
        </authorList>
    </citation>
    <scope>NUCLEOTIDE SEQUENCE [LARGE SCALE GENOMIC DNA]</scope>
    <source>
        <strain evidence="2 3">PM05-2</strain>
    </source>
</reference>
<accession>A0ABS7FXD2</accession>
<dbReference type="EMBL" id="JAIBOA010000014">
    <property type="protein sequence ID" value="MBW8485072.1"/>
    <property type="molecule type" value="Genomic_DNA"/>
</dbReference>
<sequence>MRLLSITAIGVAIVAAGMAAPANGEATAKGRVEAGPGLARPGERISLTAPACPDGARRHLASSAAFVADAQLSTGTGAGRGTAVLRSDARPGTYKITARCGTRATTGTVKVTNRRTWPAVLSSSLDPSATR</sequence>
<proteinExistence type="predicted"/>
<keyword evidence="1" id="KW-0732">Signal</keyword>
<dbReference type="RefSeq" id="WP_220168300.1">
    <property type="nucleotide sequence ID" value="NZ_JAIBOA010000014.1"/>
</dbReference>
<protein>
    <submittedName>
        <fullName evidence="2">Uncharacterized protein</fullName>
    </submittedName>
</protein>
<organism evidence="2 3">
    <name type="scientific">Actinomadura parmotrematis</name>
    <dbReference type="NCBI Taxonomy" id="2864039"/>
    <lineage>
        <taxon>Bacteria</taxon>
        <taxon>Bacillati</taxon>
        <taxon>Actinomycetota</taxon>
        <taxon>Actinomycetes</taxon>
        <taxon>Streptosporangiales</taxon>
        <taxon>Thermomonosporaceae</taxon>
        <taxon>Actinomadura</taxon>
    </lineage>
</organism>
<evidence type="ECO:0000313" key="2">
    <source>
        <dbReference type="EMBL" id="MBW8485072.1"/>
    </source>
</evidence>